<evidence type="ECO:0000256" key="1">
    <source>
        <dbReference type="SAM" id="MobiDB-lite"/>
    </source>
</evidence>
<protein>
    <submittedName>
        <fullName evidence="2">Uncharacterized protein</fullName>
    </submittedName>
</protein>
<name>A0A2P2PWP2_RHIMU</name>
<evidence type="ECO:0000313" key="2">
    <source>
        <dbReference type="EMBL" id="MBX59115.1"/>
    </source>
</evidence>
<organism evidence="2">
    <name type="scientific">Rhizophora mucronata</name>
    <name type="common">Asiatic mangrove</name>
    <dbReference type="NCBI Taxonomy" id="61149"/>
    <lineage>
        <taxon>Eukaryota</taxon>
        <taxon>Viridiplantae</taxon>
        <taxon>Streptophyta</taxon>
        <taxon>Embryophyta</taxon>
        <taxon>Tracheophyta</taxon>
        <taxon>Spermatophyta</taxon>
        <taxon>Magnoliopsida</taxon>
        <taxon>eudicotyledons</taxon>
        <taxon>Gunneridae</taxon>
        <taxon>Pentapetalae</taxon>
        <taxon>rosids</taxon>
        <taxon>fabids</taxon>
        <taxon>Malpighiales</taxon>
        <taxon>Rhizophoraceae</taxon>
        <taxon>Rhizophora</taxon>
    </lineage>
</organism>
<sequence length="30" mass="3365">MKIVEFPSFKHPKTDKSSGTKLGSLHTHIL</sequence>
<reference evidence="2" key="1">
    <citation type="submission" date="2018-02" db="EMBL/GenBank/DDBJ databases">
        <title>Rhizophora mucronata_Transcriptome.</title>
        <authorList>
            <person name="Meera S.P."/>
            <person name="Sreeshan A."/>
            <person name="Augustine A."/>
        </authorList>
    </citation>
    <scope>NUCLEOTIDE SEQUENCE</scope>
    <source>
        <tissue evidence="2">Leaf</tissue>
    </source>
</reference>
<accession>A0A2P2PWP2</accession>
<proteinExistence type="predicted"/>
<dbReference type="AlphaFoldDB" id="A0A2P2PWP2"/>
<dbReference type="EMBL" id="GGEC01078631">
    <property type="protein sequence ID" value="MBX59115.1"/>
    <property type="molecule type" value="Transcribed_RNA"/>
</dbReference>
<feature type="region of interest" description="Disordered" evidence="1">
    <location>
        <begin position="1"/>
        <end position="30"/>
    </location>
</feature>